<reference evidence="5 6" key="2">
    <citation type="journal article" date="2016" name="J. Biotechnol.">
        <title>Complete genome sequence of Arthrobacter alpinus ERGS4:06, a yellow pigmented bacterium tolerant to cold and radiations isolated from Sikkim Himalaya.</title>
        <authorList>
            <person name="Kumar R."/>
            <person name="Singh D."/>
            <person name="Swarnkar M.K."/>
            <person name="Singh A.K."/>
            <person name="Kumar S."/>
        </authorList>
    </citation>
    <scope>NUCLEOTIDE SEQUENCE [LARGE SCALE GENOMIC DNA]</scope>
    <source>
        <strain evidence="5 6">ERGS4:06</strain>
    </source>
</reference>
<accession>A0A0S2LZT0</accession>
<dbReference type="PRINTS" id="PR00320">
    <property type="entry name" value="GPROTEINBRPT"/>
</dbReference>
<feature type="repeat" description="WD" evidence="3">
    <location>
        <begin position="774"/>
        <end position="815"/>
    </location>
</feature>
<dbReference type="Gene3D" id="3.40.50.300">
    <property type="entry name" value="P-loop containing nucleotide triphosphate hydrolases"/>
    <property type="match status" value="1"/>
</dbReference>
<dbReference type="PROSITE" id="PS50294">
    <property type="entry name" value="WD_REPEATS_REGION"/>
    <property type="match status" value="14"/>
</dbReference>
<gene>
    <name evidence="5" type="ORF">AS189_09370</name>
</gene>
<dbReference type="CDD" id="cd00200">
    <property type="entry name" value="WD40"/>
    <property type="match status" value="2"/>
</dbReference>
<dbReference type="Pfam" id="PF00400">
    <property type="entry name" value="WD40"/>
    <property type="match status" value="14"/>
</dbReference>
<dbReference type="SUPFAM" id="SSF141571">
    <property type="entry name" value="Pentapeptide repeat-like"/>
    <property type="match status" value="1"/>
</dbReference>
<evidence type="ECO:0000256" key="1">
    <source>
        <dbReference type="ARBA" id="ARBA00022574"/>
    </source>
</evidence>
<dbReference type="InterPro" id="IPR020472">
    <property type="entry name" value="WD40_PAC1"/>
</dbReference>
<organism evidence="5 6">
    <name type="scientific">Arthrobacter alpinus</name>
    <dbReference type="NCBI Taxonomy" id="656366"/>
    <lineage>
        <taxon>Bacteria</taxon>
        <taxon>Bacillati</taxon>
        <taxon>Actinomycetota</taxon>
        <taxon>Actinomycetes</taxon>
        <taxon>Micrococcales</taxon>
        <taxon>Micrococcaceae</taxon>
        <taxon>Arthrobacter</taxon>
    </lineage>
</organism>
<feature type="repeat" description="WD" evidence="3">
    <location>
        <begin position="648"/>
        <end position="689"/>
    </location>
</feature>
<dbReference type="Proteomes" id="UP000059574">
    <property type="component" value="Chromosome"/>
</dbReference>
<keyword evidence="2" id="KW-0677">Repeat</keyword>
<dbReference type="SUPFAM" id="SSF52540">
    <property type="entry name" value="P-loop containing nucleoside triphosphate hydrolases"/>
    <property type="match status" value="1"/>
</dbReference>
<protein>
    <recommendedName>
        <fullName evidence="4">NACHT domain-containing protein</fullName>
    </recommendedName>
</protein>
<feature type="repeat" description="WD" evidence="3">
    <location>
        <begin position="1110"/>
        <end position="1151"/>
    </location>
</feature>
<evidence type="ECO:0000313" key="5">
    <source>
        <dbReference type="EMBL" id="ALO66663.1"/>
    </source>
</evidence>
<feature type="repeat" description="WD" evidence="3">
    <location>
        <begin position="1026"/>
        <end position="1067"/>
    </location>
</feature>
<dbReference type="InterPro" id="IPR007111">
    <property type="entry name" value="NACHT_NTPase"/>
</dbReference>
<dbReference type="AlphaFoldDB" id="A0A0S2LZT0"/>
<feature type="repeat" description="WD" evidence="3">
    <location>
        <begin position="576"/>
        <end position="605"/>
    </location>
</feature>
<feature type="repeat" description="WD" evidence="3">
    <location>
        <begin position="690"/>
        <end position="731"/>
    </location>
</feature>
<dbReference type="InterPro" id="IPR001680">
    <property type="entry name" value="WD40_rpt"/>
</dbReference>
<dbReference type="InterPro" id="IPR019775">
    <property type="entry name" value="WD40_repeat_CS"/>
</dbReference>
<dbReference type="PANTHER" id="PTHR44019">
    <property type="entry name" value="WD REPEAT-CONTAINING PROTEIN 55"/>
    <property type="match status" value="1"/>
</dbReference>
<feature type="repeat" description="WD" evidence="3">
    <location>
        <begin position="732"/>
        <end position="773"/>
    </location>
</feature>
<feature type="repeat" description="WD" evidence="3">
    <location>
        <begin position="984"/>
        <end position="1025"/>
    </location>
</feature>
<dbReference type="PROSITE" id="PS50082">
    <property type="entry name" value="WD_REPEATS_2"/>
    <property type="match status" value="14"/>
</dbReference>
<feature type="repeat" description="WD" evidence="3">
    <location>
        <begin position="858"/>
        <end position="899"/>
    </location>
</feature>
<feature type="repeat" description="WD" evidence="3">
    <location>
        <begin position="606"/>
        <end position="647"/>
    </location>
</feature>
<evidence type="ECO:0000313" key="6">
    <source>
        <dbReference type="Proteomes" id="UP000059574"/>
    </source>
</evidence>
<dbReference type="Pfam" id="PF00805">
    <property type="entry name" value="Pentapeptide"/>
    <property type="match status" value="1"/>
</dbReference>
<dbReference type="InterPro" id="IPR036322">
    <property type="entry name" value="WD40_repeat_dom_sf"/>
</dbReference>
<dbReference type="InterPro" id="IPR015943">
    <property type="entry name" value="WD40/YVTN_repeat-like_dom_sf"/>
</dbReference>
<sequence>MDHLLAWAHAPASSSAFALLGEYGMGKTVTLQRFARHLRKLRPKDPTIPLSLYLDLREVTGLEHGVPTLDQIVTEVMKRSWPNGDLPAYTMENFESWISQPAVVIFDGLDEVLVKLSAGDGQTFTRTLLSLAPRLGDARCGRLKIMVSCRTEYFRTLSNQLNHFTGHRPPGHMQADSSSVLILRPFEDGEVRTYLSTVFPGQDLNKILETIHSIHGLDELTRRPYTLSLVARFLPEIELDRAAGKTVYGVSLYRRTANAWLERDDGKHQIRAEDKQMFTATLAARMWAERETSLPIRVIERWFREWLDLEPGLRSRYEHFHPDRLEEDLRAATFLTRTDVNESSTFRFAHTSLQEYFLAMHLVEAIRSNRPEHWALPTLSYATLDFIGQLLAEARQPKLLTTLASWSAPYRVQASENLLAYAVRAIGRGWPVPVLRGLDMRGAQLDNLKIPAFGTFHSPLDLSGAQFRGASLRHAALYNANLDGADFQGANLFQAYFLRCSLNSTRFVAADLVSTVFRDCILTVTEFDDSDIRGAQQLRCLDPNPSFLAAPARFPAAQLPSDRLRWNAIHSNLAVFSPDGTVLATAGNDGTVRLWEVGSGAERTVSEGHTGWVRSAVFSPDGSLVATAGNDGTVRLWEVGSGAERTVFEGHTGWVRSAVFSPDGSLVATAGNDGTVRLLETRTGAERTVFEGHTGTVRSVVFSPDGSLLATAGDDGTVRLWEVGSGAERTAFEGHIGWVRSAVFSPDGSLVATAGDDGTVRLLETRTGAERTVFEGHIGAVRSVVFSPDGSLLATAGDDGIVRLLETRTGAVRTVLIGHGGWVLSAVFSPDGALLATAGDDGTARLWETGNGVERTVLIGHGGWVLSAVFSPDGALLATAGDDGTARLWETDTGVERTVLTGYTGWVRSAVFSPDGALLVTAGDDDTVRLWEADTGAKRTVLIGHASGVLSAGFSPDGALLVTAGEDGTVRLWEADTGVERRVFVGHTGWVRSAAFSPNGALLATAGNDGTVRLWEADTGVERRVFVGHTGWVRSAAFSPDGTTLISAGDDGTVRLWEADTGTERVALIGHTGGVRSAAFSPDGTTLISAGDDGTVRLWEADTGTERVALIGHTGGVRSAAFSPDGILLATAGDDGTARLWDLRTSNALLAFGFVSRDPLDLGGYAVWRPATNKLLEISDEGWRALLWERHETGGHTARLPAEYFRSEVITSC</sequence>
<dbReference type="Gene3D" id="2.130.10.10">
    <property type="entry name" value="YVTN repeat-like/Quinoprotein amine dehydrogenase"/>
    <property type="match status" value="6"/>
</dbReference>
<name>A0A0S2LZT0_9MICC</name>
<feature type="domain" description="NACHT" evidence="4">
    <location>
        <begin position="18"/>
        <end position="199"/>
    </location>
</feature>
<feature type="repeat" description="WD" evidence="3">
    <location>
        <begin position="816"/>
        <end position="857"/>
    </location>
</feature>
<dbReference type="Gene3D" id="2.160.20.80">
    <property type="entry name" value="E3 ubiquitin-protein ligase SopA"/>
    <property type="match status" value="1"/>
</dbReference>
<feature type="repeat" description="WD" evidence="3">
    <location>
        <begin position="942"/>
        <end position="983"/>
    </location>
</feature>
<proteinExistence type="predicted"/>
<evidence type="ECO:0000256" key="2">
    <source>
        <dbReference type="ARBA" id="ARBA00022737"/>
    </source>
</evidence>
<dbReference type="PROSITE" id="PS00678">
    <property type="entry name" value="WD_REPEATS_1"/>
    <property type="match status" value="10"/>
</dbReference>
<dbReference type="InterPro" id="IPR001646">
    <property type="entry name" value="5peptide_repeat"/>
</dbReference>
<dbReference type="Pfam" id="PF05729">
    <property type="entry name" value="NACHT"/>
    <property type="match status" value="1"/>
</dbReference>
<reference evidence="6" key="1">
    <citation type="submission" date="2015-11" db="EMBL/GenBank/DDBJ databases">
        <authorList>
            <person name="Kumar R."/>
            <person name="Singh D."/>
            <person name="Swarnkar M.K."/>
            <person name="Singh A.K."/>
            <person name="Kumar S."/>
        </authorList>
    </citation>
    <scope>NUCLEOTIDE SEQUENCE [LARGE SCALE GENOMIC DNA]</scope>
    <source>
        <strain evidence="6">ERGS4:06</strain>
    </source>
</reference>
<dbReference type="InterPro" id="IPR027417">
    <property type="entry name" value="P-loop_NTPase"/>
</dbReference>
<feature type="repeat" description="WD" evidence="3">
    <location>
        <begin position="1068"/>
        <end position="1109"/>
    </location>
</feature>
<feature type="repeat" description="WD" evidence="3">
    <location>
        <begin position="900"/>
        <end position="941"/>
    </location>
</feature>
<dbReference type="SUPFAM" id="SSF50978">
    <property type="entry name" value="WD40 repeat-like"/>
    <property type="match status" value="2"/>
</dbReference>
<evidence type="ECO:0000259" key="4">
    <source>
        <dbReference type="Pfam" id="PF05729"/>
    </source>
</evidence>
<dbReference type="SMART" id="SM00320">
    <property type="entry name" value="WD40"/>
    <property type="match status" value="14"/>
</dbReference>
<keyword evidence="1 3" id="KW-0853">WD repeat</keyword>
<dbReference type="OrthoDB" id="134501at2"/>
<dbReference type="EMBL" id="CP013200">
    <property type="protein sequence ID" value="ALO66663.1"/>
    <property type="molecule type" value="Genomic_DNA"/>
</dbReference>
<dbReference type="InterPro" id="IPR050505">
    <property type="entry name" value="WDR55/POC1"/>
</dbReference>
<evidence type="ECO:0000256" key="3">
    <source>
        <dbReference type="PROSITE-ProRule" id="PRU00221"/>
    </source>
</evidence>
<dbReference type="PANTHER" id="PTHR44019:SF8">
    <property type="entry name" value="POC1 CENTRIOLAR PROTEIN HOMOLOG"/>
    <property type="match status" value="1"/>
</dbReference>